<accession>A0A0X8G5S1</accession>
<dbReference type="GO" id="GO:0006508">
    <property type="term" value="P:proteolysis"/>
    <property type="evidence" value="ECO:0007669"/>
    <property type="project" value="InterPro"/>
</dbReference>
<dbReference type="InterPro" id="IPR001375">
    <property type="entry name" value="Peptidase_S9_cat"/>
</dbReference>
<dbReference type="Pfam" id="PF07676">
    <property type="entry name" value="PD40"/>
    <property type="match status" value="2"/>
</dbReference>
<dbReference type="InterPro" id="IPR042095">
    <property type="entry name" value="SUMF_sf"/>
</dbReference>
<keyword evidence="1" id="KW-0378">Hydrolase</keyword>
<dbReference type="AlphaFoldDB" id="A0A0X8G5S1"/>
<evidence type="ECO:0000256" key="1">
    <source>
        <dbReference type="ARBA" id="ARBA00022801"/>
    </source>
</evidence>
<evidence type="ECO:0000256" key="2">
    <source>
        <dbReference type="ARBA" id="ARBA00022825"/>
    </source>
</evidence>
<dbReference type="SUPFAM" id="SSF53474">
    <property type="entry name" value="alpha/beta-Hydrolases"/>
    <property type="match status" value="1"/>
</dbReference>
<reference evidence="4 5" key="2">
    <citation type="journal article" date="2016" name="Int. J. Syst. Evol. Microbiol.">
        <title>Lutibacter profundi sp. nov., isolated from a deep-sea hydrothermal system on the Arctic Mid-Ocean Ridge and emended description of the genus Lutibacter.</title>
        <authorList>
            <person name="Le Moine Bauer S."/>
            <person name="Roalkvam I."/>
            <person name="Steen I.H."/>
            <person name="Dahle H."/>
        </authorList>
    </citation>
    <scope>NUCLEOTIDE SEQUENCE [LARGE SCALE GENOMIC DNA]</scope>
    <source>
        <strain evidence="4 5">LP1</strain>
    </source>
</reference>
<dbReference type="Pfam" id="PF00326">
    <property type="entry name" value="Peptidase_S9"/>
    <property type="match status" value="1"/>
</dbReference>
<gene>
    <name evidence="4" type="ORF">Lupro_02370</name>
</gene>
<dbReference type="InterPro" id="IPR011659">
    <property type="entry name" value="WD40"/>
</dbReference>
<feature type="domain" description="Peptidase S9 prolyl oligopeptidase catalytic" evidence="3">
    <location>
        <begin position="470"/>
        <end position="680"/>
    </location>
</feature>
<dbReference type="Gene3D" id="3.90.1580.10">
    <property type="entry name" value="paralog of FGE (formylglycine-generating enzyme)"/>
    <property type="match status" value="1"/>
</dbReference>
<dbReference type="KEGG" id="lut:Lupro_02370"/>
<dbReference type="STRING" id="1622118.Lupro_02370"/>
<dbReference type="GO" id="GO:0004252">
    <property type="term" value="F:serine-type endopeptidase activity"/>
    <property type="evidence" value="ECO:0007669"/>
    <property type="project" value="TreeGrafter"/>
</dbReference>
<dbReference type="Gene3D" id="3.40.50.1820">
    <property type="entry name" value="alpha/beta hydrolase"/>
    <property type="match status" value="1"/>
</dbReference>
<proteinExistence type="predicted"/>
<evidence type="ECO:0000313" key="4">
    <source>
        <dbReference type="EMBL" id="AMC10163.1"/>
    </source>
</evidence>
<keyword evidence="2" id="KW-0720">Serine protease</keyword>
<dbReference type="InterPro" id="IPR016187">
    <property type="entry name" value="CTDL_fold"/>
</dbReference>
<dbReference type="OrthoDB" id="9812921at2"/>
<evidence type="ECO:0000259" key="3">
    <source>
        <dbReference type="Pfam" id="PF00326"/>
    </source>
</evidence>
<dbReference type="Proteomes" id="UP000059672">
    <property type="component" value="Chromosome"/>
</dbReference>
<sequence>MENKNLFTFLFLIITFNFIVTAQEKDKTRWTPEDIINTEYMKSVSVSPKGNMIVWTKKKAVKKKDKFVSDIYLTLLNIQEKETFKTIQLTFSDENDFNPIFSQNGESIYFLSARDKGKKLWRMSIYGGEAEEVKEFKKGISNLQWQNENTLLFQSNEGKTLYEKELEEIKDNVTVVEDSLHWKPTRVYAYNLKEKTIKRITNNKKPLSGFVISPNGKWLVYRKNRSRSYASDAQKDPFNYLQNLETGDVKQIITDRGFPSNSFQFTRDNKGFYFTSTYASNPKWNGAGISELYYYTIATNSYKKVNLKWNLGIGRGYQVVGNDAIVTLANKAYYKLAYYKKNGNAWVKSSINLGAKNNHTTILSVSKDGSKVIYQYSTASKLPTYYIADISKNKFLNEKEVVKLNKKLAKKPITKSEVMVWKGYNNEEVDGILYYPSTYEKGKRYPLILSIHGGPAGTDTDMWSERWSTYPNILAQRGAFVLKPNYHGSSNHGLSFVESIKGNYYEPELEDITKAIAILDKKGLIDRNQMGTMGWSNGAILTTMLTVRFPDMFKFAAPGAGDVNWTSDYGTCRFGVSFDQSYFGGAPWDDVNGKFYNENYIIKSPLFEIEKIKTPTIIFHGSKDRAVPRDQGWEYYRGLQQVGKAPVRFLWFPNQPHGLGKITHQLRKMKEELAWIDTYLFTKNPSKNETFKKESPLAQLLEIEKAATTTTGNYGVLFNGKLIPETVLVKKDSIEIARFEVTNAQYKSYNSMHKYNVGLDNYPVTVSKTEATNYVHWLSSITNKKYRLPNLAEAKNLHKKAFKAAKNENTLNYWAGYAITIDEVRQFNNKLEEVNTNLFKKVGEFKGTSIVSAKIYDLGGNVAEYYDNGIYGYSAYDFYDANNSEMLTSKHVGIRVIKE</sequence>
<dbReference type="SUPFAM" id="SSF56436">
    <property type="entry name" value="C-type lectin-like"/>
    <property type="match status" value="1"/>
</dbReference>
<dbReference type="PANTHER" id="PTHR42776">
    <property type="entry name" value="SERINE PEPTIDASE S9 FAMILY MEMBER"/>
    <property type="match status" value="1"/>
</dbReference>
<dbReference type="Gene3D" id="2.120.10.30">
    <property type="entry name" value="TolB, C-terminal domain"/>
    <property type="match status" value="2"/>
</dbReference>
<evidence type="ECO:0000313" key="5">
    <source>
        <dbReference type="Proteomes" id="UP000059672"/>
    </source>
</evidence>
<dbReference type="InterPro" id="IPR011042">
    <property type="entry name" value="6-blade_b-propeller_TolB-like"/>
</dbReference>
<dbReference type="RefSeq" id="WP_068205936.1">
    <property type="nucleotide sequence ID" value="NZ_CP013355.1"/>
</dbReference>
<name>A0A0X8G5S1_9FLAO</name>
<dbReference type="InterPro" id="IPR029058">
    <property type="entry name" value="AB_hydrolase_fold"/>
</dbReference>
<dbReference type="SUPFAM" id="SSF82171">
    <property type="entry name" value="DPP6 N-terminal domain-like"/>
    <property type="match status" value="1"/>
</dbReference>
<organism evidence="4 5">
    <name type="scientific">Lutibacter profundi</name>
    <dbReference type="NCBI Taxonomy" id="1622118"/>
    <lineage>
        <taxon>Bacteria</taxon>
        <taxon>Pseudomonadati</taxon>
        <taxon>Bacteroidota</taxon>
        <taxon>Flavobacteriia</taxon>
        <taxon>Flavobacteriales</taxon>
        <taxon>Flavobacteriaceae</taxon>
        <taxon>Lutibacter</taxon>
    </lineage>
</organism>
<dbReference type="EMBL" id="CP013355">
    <property type="protein sequence ID" value="AMC10163.1"/>
    <property type="molecule type" value="Genomic_DNA"/>
</dbReference>
<reference evidence="5" key="1">
    <citation type="submission" date="2015-12" db="EMBL/GenBank/DDBJ databases">
        <title>Complete genome sequence of Lutibacter profundus strain LP1.</title>
        <authorList>
            <person name="Wissuwa J."/>
            <person name="Le Moine Bauer S."/>
            <person name="Stokke R."/>
            <person name="Dahle H."/>
            <person name="Steen I.H."/>
        </authorList>
    </citation>
    <scope>NUCLEOTIDE SEQUENCE [LARGE SCALE GENOMIC DNA]</scope>
    <source>
        <strain evidence="5">LP1</strain>
    </source>
</reference>
<keyword evidence="2" id="KW-0645">Protease</keyword>
<dbReference type="PANTHER" id="PTHR42776:SF4">
    <property type="entry name" value="ACYLAMINO-ACID-RELEASING ENZYME"/>
    <property type="match status" value="1"/>
</dbReference>
<keyword evidence="5" id="KW-1185">Reference proteome</keyword>
<protein>
    <submittedName>
        <fullName evidence="4">Peptidase S9</fullName>
    </submittedName>
</protein>